<protein>
    <recommendedName>
        <fullName evidence="3">YqcI/YcgG family protein</fullName>
    </recommendedName>
</protein>
<evidence type="ECO:0008006" key="3">
    <source>
        <dbReference type="Google" id="ProtNLM"/>
    </source>
</evidence>
<reference evidence="1 2" key="1">
    <citation type="submission" date="2014-07" db="EMBL/GenBank/DDBJ databases">
        <title>Complete genome sequence of a moderately halophilic bacterium Terribacillus aidingensis MP602, isolated from Cryptomeria fortunei in Tianmu mountain in China.</title>
        <authorList>
            <person name="Wang Y."/>
            <person name="Lu P."/>
            <person name="Zhang L."/>
        </authorList>
    </citation>
    <scope>NUCLEOTIDE SEQUENCE [LARGE SCALE GENOMIC DNA]</scope>
    <source>
        <strain evidence="1 2">MP602</strain>
    </source>
</reference>
<proteinExistence type="predicted"/>
<sequence length="245" mass="28397">MTILYDSCVTENHPKTSWQQEAILAFHNKLSDQQSQFPCIPATVGHRLGQFRYGFAVDPTTEDAAKQLADFLHTYGQQAKEFGSYTSLIIFFDTTKQQEQHLDVPAYFNIFWNLLSKTTAHDSQSWPMHIPNDPANALWEYCFGGEQYFMYCATPAHSNKRSRNFPCMLLAVTPRWVLETFESKPKAAAGIKQKIRERILKYDSSDIHPDLNAYGNKDNLEWKQYFLHDDNSSPSKCPFHRRKQD</sequence>
<dbReference type="RefSeq" id="WP_038560805.1">
    <property type="nucleotide sequence ID" value="NZ_CP008876.1"/>
</dbReference>
<dbReference type="OrthoDB" id="112290at2"/>
<dbReference type="EMBL" id="CP008876">
    <property type="protein sequence ID" value="AIF66595.1"/>
    <property type="molecule type" value="Genomic_DNA"/>
</dbReference>
<dbReference type="PANTHER" id="PTHR40045">
    <property type="entry name" value="YCGG FAMILY PROTEIN"/>
    <property type="match status" value="1"/>
</dbReference>
<accession>A0A075LIW2</accession>
<evidence type="ECO:0000313" key="2">
    <source>
        <dbReference type="Proteomes" id="UP000027980"/>
    </source>
</evidence>
<dbReference type="AlphaFoldDB" id="A0A075LIW2"/>
<dbReference type="GeneID" id="34220947"/>
<dbReference type="PANTHER" id="PTHR40045:SF1">
    <property type="entry name" value="YQCI_YCGG FAMILY PROTEIN"/>
    <property type="match status" value="1"/>
</dbReference>
<dbReference type="InterPro" id="IPR014988">
    <property type="entry name" value="Uncharacterised_YqcI/YcgG"/>
</dbReference>
<dbReference type="Pfam" id="PF08892">
    <property type="entry name" value="YqcI_YcgG"/>
    <property type="match status" value="1"/>
</dbReference>
<name>A0A075LIW2_9BACI</name>
<dbReference type="HOGENOM" id="CLU_067506_0_0_9"/>
<evidence type="ECO:0000313" key="1">
    <source>
        <dbReference type="EMBL" id="AIF66595.1"/>
    </source>
</evidence>
<dbReference type="KEGG" id="tap:GZ22_08065"/>
<organism evidence="1 2">
    <name type="scientific">Terribacillus saccharophilus</name>
    <dbReference type="NCBI Taxonomy" id="361277"/>
    <lineage>
        <taxon>Bacteria</taxon>
        <taxon>Bacillati</taxon>
        <taxon>Bacillota</taxon>
        <taxon>Bacilli</taxon>
        <taxon>Bacillales</taxon>
        <taxon>Bacillaceae</taxon>
        <taxon>Terribacillus</taxon>
    </lineage>
</organism>
<dbReference type="Proteomes" id="UP000027980">
    <property type="component" value="Chromosome"/>
</dbReference>
<gene>
    <name evidence="1" type="ORF">GZ22_08065</name>
</gene>